<accession>A0A8J4APP8</accession>
<feature type="domain" description="Retrovirus-related Pol polyprotein from transposon TNT 1-94-like beta-barrel" evidence="1">
    <location>
        <begin position="2"/>
        <end position="80"/>
    </location>
</feature>
<dbReference type="Proteomes" id="UP000747399">
    <property type="component" value="Unassembled WGS sequence"/>
</dbReference>
<comment type="caution">
    <text evidence="2">The sequence shown here is derived from an EMBL/GenBank/DDBJ whole genome shotgun (WGS) entry which is preliminary data.</text>
</comment>
<evidence type="ECO:0000313" key="2">
    <source>
        <dbReference type="EMBL" id="GIL45356.1"/>
    </source>
</evidence>
<dbReference type="Pfam" id="PF22936">
    <property type="entry name" value="Pol_BBD"/>
    <property type="match status" value="1"/>
</dbReference>
<gene>
    <name evidence="2" type="ORF">Vafri_2613</name>
</gene>
<protein>
    <recommendedName>
        <fullName evidence="1">Retrovirus-related Pol polyprotein from transposon TNT 1-94-like beta-barrel domain-containing protein</fullName>
    </recommendedName>
</protein>
<dbReference type="AlphaFoldDB" id="A0A8J4APP8"/>
<keyword evidence="3" id="KW-1185">Reference proteome</keyword>
<organism evidence="2 3">
    <name type="scientific">Volvox africanus</name>
    <dbReference type="NCBI Taxonomy" id="51714"/>
    <lineage>
        <taxon>Eukaryota</taxon>
        <taxon>Viridiplantae</taxon>
        <taxon>Chlorophyta</taxon>
        <taxon>core chlorophytes</taxon>
        <taxon>Chlorophyceae</taxon>
        <taxon>CS clade</taxon>
        <taxon>Chlamydomonadales</taxon>
        <taxon>Volvocaceae</taxon>
        <taxon>Volvox</taxon>
    </lineage>
</organism>
<proteinExistence type="predicted"/>
<reference evidence="2" key="1">
    <citation type="journal article" date="2021" name="Proc. Natl. Acad. Sci. U.S.A.">
        <title>Three genomes in the algal genus Volvox reveal the fate of a haploid sex-determining region after a transition to homothallism.</title>
        <authorList>
            <person name="Yamamoto K."/>
            <person name="Hamaji T."/>
            <person name="Kawai-Toyooka H."/>
            <person name="Matsuzaki R."/>
            <person name="Takahashi F."/>
            <person name="Nishimura Y."/>
            <person name="Kawachi M."/>
            <person name="Noguchi H."/>
            <person name="Minakuchi Y."/>
            <person name="Umen J.G."/>
            <person name="Toyoda A."/>
            <person name="Nozaki H."/>
        </authorList>
    </citation>
    <scope>NUCLEOTIDE SEQUENCE</scope>
    <source>
        <strain evidence="2">NIES-3780</strain>
    </source>
</reference>
<dbReference type="InterPro" id="IPR054722">
    <property type="entry name" value="PolX-like_BBD"/>
</dbReference>
<evidence type="ECO:0000313" key="3">
    <source>
        <dbReference type="Proteomes" id="UP000747399"/>
    </source>
</evidence>
<evidence type="ECO:0000259" key="1">
    <source>
        <dbReference type="Pfam" id="PF22936"/>
    </source>
</evidence>
<dbReference type="EMBL" id="BNCO01000003">
    <property type="protein sequence ID" value="GIL45356.1"/>
    <property type="molecule type" value="Genomic_DNA"/>
</dbReference>
<name>A0A8J4APP8_9CHLO</name>
<sequence length="117" mass="12728">MTHHVTPDASELVDVRPLSEAEKFSIYVANGHEVRMEAVGRLIVTSNVIEGEEVAFNQVYVAPGVVVKLLSVSVLDGKGFGVSMEGARAQVRKHGRLVLEGQMRNGLYVLEGVKVVR</sequence>